<dbReference type="Proteomes" id="UP000078542">
    <property type="component" value="Unassembled WGS sequence"/>
</dbReference>
<dbReference type="GO" id="GO:0015074">
    <property type="term" value="P:DNA integration"/>
    <property type="evidence" value="ECO:0007669"/>
    <property type="project" value="InterPro"/>
</dbReference>
<proteinExistence type="predicted"/>
<dbReference type="EMBL" id="KQ976827">
    <property type="protein sequence ID" value="KYN08000.1"/>
    <property type="molecule type" value="Genomic_DNA"/>
</dbReference>
<evidence type="ECO:0000259" key="1">
    <source>
        <dbReference type="PROSITE" id="PS50994"/>
    </source>
</evidence>
<dbReference type="Pfam" id="PF00665">
    <property type="entry name" value="rve"/>
    <property type="match status" value="1"/>
</dbReference>
<dbReference type="GO" id="GO:0003676">
    <property type="term" value="F:nucleic acid binding"/>
    <property type="evidence" value="ECO:0007669"/>
    <property type="project" value="InterPro"/>
</dbReference>
<reference evidence="2 3" key="1">
    <citation type="submission" date="2016-03" db="EMBL/GenBank/DDBJ databases">
        <title>Cyphomyrmex costatus WGS genome.</title>
        <authorList>
            <person name="Nygaard S."/>
            <person name="Hu H."/>
            <person name="Boomsma J."/>
            <person name="Zhang G."/>
        </authorList>
    </citation>
    <scope>NUCLEOTIDE SEQUENCE [LARGE SCALE GENOMIC DNA]</scope>
    <source>
        <strain evidence="2">MS0001</strain>
        <tissue evidence="2">Whole body</tissue>
    </source>
</reference>
<keyword evidence="3" id="KW-1185">Reference proteome</keyword>
<protein>
    <submittedName>
        <fullName evidence="2">Pro-Pol polyprotein</fullName>
    </submittedName>
</protein>
<evidence type="ECO:0000313" key="3">
    <source>
        <dbReference type="Proteomes" id="UP000078542"/>
    </source>
</evidence>
<accession>A0A151IPP5</accession>
<dbReference type="InterPro" id="IPR012337">
    <property type="entry name" value="RNaseH-like_sf"/>
</dbReference>
<dbReference type="PANTHER" id="PTHR37984:SF5">
    <property type="entry name" value="PROTEIN NYNRIN-LIKE"/>
    <property type="match status" value="1"/>
</dbReference>
<dbReference type="SUPFAM" id="SSF53098">
    <property type="entry name" value="Ribonuclease H-like"/>
    <property type="match status" value="1"/>
</dbReference>
<dbReference type="InterPro" id="IPR050951">
    <property type="entry name" value="Retrovirus_Pol_polyprotein"/>
</dbReference>
<dbReference type="Gene3D" id="3.30.420.10">
    <property type="entry name" value="Ribonuclease H-like superfamily/Ribonuclease H"/>
    <property type="match status" value="1"/>
</dbReference>
<dbReference type="STRING" id="456900.A0A151IPP5"/>
<dbReference type="PANTHER" id="PTHR37984">
    <property type="entry name" value="PROTEIN CBG26694"/>
    <property type="match status" value="1"/>
</dbReference>
<feature type="domain" description="Integrase catalytic" evidence="1">
    <location>
        <begin position="1"/>
        <end position="145"/>
    </location>
</feature>
<dbReference type="AlphaFoldDB" id="A0A151IPP5"/>
<organism evidence="2 3">
    <name type="scientific">Cyphomyrmex costatus</name>
    <dbReference type="NCBI Taxonomy" id="456900"/>
    <lineage>
        <taxon>Eukaryota</taxon>
        <taxon>Metazoa</taxon>
        <taxon>Ecdysozoa</taxon>
        <taxon>Arthropoda</taxon>
        <taxon>Hexapoda</taxon>
        <taxon>Insecta</taxon>
        <taxon>Pterygota</taxon>
        <taxon>Neoptera</taxon>
        <taxon>Endopterygota</taxon>
        <taxon>Hymenoptera</taxon>
        <taxon>Apocrita</taxon>
        <taxon>Aculeata</taxon>
        <taxon>Formicoidea</taxon>
        <taxon>Formicidae</taxon>
        <taxon>Myrmicinae</taxon>
        <taxon>Cyphomyrmex</taxon>
    </lineage>
</organism>
<dbReference type="InterPro" id="IPR036397">
    <property type="entry name" value="RNaseH_sf"/>
</dbReference>
<sequence length="285" mass="33153">MGPLPETFDKSKHILAIIDSFTRFTWLFAVETTSTSEVIEYLTPLFDMFGNPDELVTDRGTAFTSDEFAEFLYTREVKHRQVAVAAPWANGLIERVNRFLKSSLKKLVIEDTDWSAHLPTIQYVINNTFHSSIKNTPSKLFFGYDQRNHSDSKFVDFLTSLSKSELHYEEERNLARQVAIDTTNQLKQYNKVYYDRRHKTPTKYKLGDYVSIRDHGAKSSGHKKFKPLYHGPYMISKILDKNRYVVTDIPGFNLTSKPYNSVLSPHRLKYWIKPLKPPLDDKQTL</sequence>
<dbReference type="PROSITE" id="PS50994">
    <property type="entry name" value="INTEGRASE"/>
    <property type="match status" value="1"/>
</dbReference>
<gene>
    <name evidence="2" type="ORF">ALC62_01019</name>
</gene>
<name>A0A151IPP5_9HYME</name>
<evidence type="ECO:0000313" key="2">
    <source>
        <dbReference type="EMBL" id="KYN08000.1"/>
    </source>
</evidence>
<dbReference type="InterPro" id="IPR001584">
    <property type="entry name" value="Integrase_cat-core"/>
</dbReference>